<organism evidence="1 2">
    <name type="scientific">Amblyomma americanum</name>
    <name type="common">Lone star tick</name>
    <dbReference type="NCBI Taxonomy" id="6943"/>
    <lineage>
        <taxon>Eukaryota</taxon>
        <taxon>Metazoa</taxon>
        <taxon>Ecdysozoa</taxon>
        <taxon>Arthropoda</taxon>
        <taxon>Chelicerata</taxon>
        <taxon>Arachnida</taxon>
        <taxon>Acari</taxon>
        <taxon>Parasitiformes</taxon>
        <taxon>Ixodida</taxon>
        <taxon>Ixodoidea</taxon>
        <taxon>Ixodidae</taxon>
        <taxon>Amblyomminae</taxon>
        <taxon>Amblyomma</taxon>
    </lineage>
</organism>
<dbReference type="AlphaFoldDB" id="A0AAQ4F9I0"/>
<sequence length="89" mass="10156">MTQAAVNSFTHSESTRLYGLPQYPARAFQPEYHWEPNTPNRVNAYFEELDELGDSSAEIQGVLYEGTEALEVSVDVDEPLVFRPSMEMR</sequence>
<keyword evidence="2" id="KW-1185">Reference proteome</keyword>
<comment type="caution">
    <text evidence="1">The sequence shown here is derived from an EMBL/GenBank/DDBJ whole genome shotgun (WGS) entry which is preliminary data.</text>
</comment>
<proteinExistence type="predicted"/>
<protein>
    <submittedName>
        <fullName evidence="1">Uncharacterized protein</fullName>
    </submittedName>
</protein>
<dbReference type="EMBL" id="JARKHS020005277">
    <property type="protein sequence ID" value="KAK8783706.1"/>
    <property type="molecule type" value="Genomic_DNA"/>
</dbReference>
<evidence type="ECO:0000313" key="1">
    <source>
        <dbReference type="EMBL" id="KAK8783706.1"/>
    </source>
</evidence>
<gene>
    <name evidence="1" type="ORF">V5799_009929</name>
</gene>
<evidence type="ECO:0000313" key="2">
    <source>
        <dbReference type="Proteomes" id="UP001321473"/>
    </source>
</evidence>
<reference evidence="1 2" key="1">
    <citation type="journal article" date="2023" name="Arcadia Sci">
        <title>De novo assembly of a long-read Amblyomma americanum tick genome.</title>
        <authorList>
            <person name="Chou S."/>
            <person name="Poskanzer K.E."/>
            <person name="Rollins M."/>
            <person name="Thuy-Boun P.S."/>
        </authorList>
    </citation>
    <scope>NUCLEOTIDE SEQUENCE [LARGE SCALE GENOMIC DNA]</scope>
    <source>
        <strain evidence="1">F_SG_1</strain>
        <tissue evidence="1">Salivary glands</tissue>
    </source>
</reference>
<accession>A0AAQ4F9I0</accession>
<dbReference type="Proteomes" id="UP001321473">
    <property type="component" value="Unassembled WGS sequence"/>
</dbReference>
<name>A0AAQ4F9I0_AMBAM</name>